<keyword evidence="4" id="KW-1185">Reference proteome</keyword>
<dbReference type="RefSeq" id="WP_386404855.1">
    <property type="nucleotide sequence ID" value="NZ_JBHTJH010000004.1"/>
</dbReference>
<evidence type="ECO:0000256" key="2">
    <source>
        <dbReference type="SAM" id="SignalP"/>
    </source>
</evidence>
<protein>
    <submittedName>
        <fullName evidence="3">T9SS type A sorting domain-containing protein</fullName>
    </submittedName>
</protein>
<accession>A0ABW3CWY0</accession>
<evidence type="ECO:0000313" key="4">
    <source>
        <dbReference type="Proteomes" id="UP001596978"/>
    </source>
</evidence>
<sequence>MKRISITTAFLFVANLMLAQSITFTFVNSQNTTDGVDDFFEADIYIESDTDFKLGSGQLYFNYNTVAFGENVVGSGNFEYLFPAGSILAEENILEIYKDRNAADNTSNRVSTVFQQLLGSGSIPANNVTTTAKHLFSIKMRYQDVTQDPMVSFETGTVFLDQFFTACGPESGGAIIIADCPNFPGVQILDDNFDSSGATLSTEAFKLEAHKIQVSTKGDTLHFAYPNTFHLRGYVIYSLSGLRLRSGAENQTIISALPNGAYIIRMNFQEGTLSKKFIK</sequence>
<feature type="chain" id="PRO_5045143090" evidence="2">
    <location>
        <begin position="20"/>
        <end position="279"/>
    </location>
</feature>
<organism evidence="3 4">
    <name type="scientific">Sungkyunkwania multivorans</name>
    <dbReference type="NCBI Taxonomy" id="1173618"/>
    <lineage>
        <taxon>Bacteria</taxon>
        <taxon>Pseudomonadati</taxon>
        <taxon>Bacteroidota</taxon>
        <taxon>Flavobacteriia</taxon>
        <taxon>Flavobacteriales</taxon>
        <taxon>Flavobacteriaceae</taxon>
        <taxon>Sungkyunkwania</taxon>
    </lineage>
</organism>
<dbReference type="Proteomes" id="UP001596978">
    <property type="component" value="Unassembled WGS sequence"/>
</dbReference>
<evidence type="ECO:0000313" key="3">
    <source>
        <dbReference type="EMBL" id="MFD0861577.1"/>
    </source>
</evidence>
<feature type="signal peptide" evidence="2">
    <location>
        <begin position="1"/>
        <end position="19"/>
    </location>
</feature>
<gene>
    <name evidence="3" type="ORF">ACFQ1M_05120</name>
</gene>
<proteinExistence type="predicted"/>
<evidence type="ECO:0000256" key="1">
    <source>
        <dbReference type="ARBA" id="ARBA00022729"/>
    </source>
</evidence>
<keyword evidence="1 2" id="KW-0732">Signal</keyword>
<comment type="caution">
    <text evidence="3">The sequence shown here is derived from an EMBL/GenBank/DDBJ whole genome shotgun (WGS) entry which is preliminary data.</text>
</comment>
<dbReference type="NCBIfam" id="TIGR04183">
    <property type="entry name" value="Por_Secre_tail"/>
    <property type="match status" value="1"/>
</dbReference>
<reference evidence="4" key="1">
    <citation type="journal article" date="2019" name="Int. J. Syst. Evol. Microbiol.">
        <title>The Global Catalogue of Microorganisms (GCM) 10K type strain sequencing project: providing services to taxonomists for standard genome sequencing and annotation.</title>
        <authorList>
            <consortium name="The Broad Institute Genomics Platform"/>
            <consortium name="The Broad Institute Genome Sequencing Center for Infectious Disease"/>
            <person name="Wu L."/>
            <person name="Ma J."/>
        </authorList>
    </citation>
    <scope>NUCLEOTIDE SEQUENCE [LARGE SCALE GENOMIC DNA]</scope>
    <source>
        <strain evidence="4">CCUG 62952</strain>
    </source>
</reference>
<dbReference type="EMBL" id="JBHTJH010000004">
    <property type="protein sequence ID" value="MFD0861577.1"/>
    <property type="molecule type" value="Genomic_DNA"/>
</dbReference>
<dbReference type="InterPro" id="IPR026444">
    <property type="entry name" value="Secre_tail"/>
</dbReference>
<name>A0ABW3CWY0_9FLAO</name>